<evidence type="ECO:0000313" key="2">
    <source>
        <dbReference type="Proteomes" id="UP000054097"/>
    </source>
</evidence>
<reference evidence="1 2" key="1">
    <citation type="submission" date="2014-04" db="EMBL/GenBank/DDBJ databases">
        <authorList>
            <consortium name="DOE Joint Genome Institute"/>
            <person name="Kuo A."/>
            <person name="Zuccaro A."/>
            <person name="Kohler A."/>
            <person name="Nagy L.G."/>
            <person name="Floudas D."/>
            <person name="Copeland A."/>
            <person name="Barry K.W."/>
            <person name="Cichocki N."/>
            <person name="Veneault-Fourrey C."/>
            <person name="LaButti K."/>
            <person name="Lindquist E.A."/>
            <person name="Lipzen A."/>
            <person name="Lundell T."/>
            <person name="Morin E."/>
            <person name="Murat C."/>
            <person name="Sun H."/>
            <person name="Tunlid A."/>
            <person name="Henrissat B."/>
            <person name="Grigoriev I.V."/>
            <person name="Hibbett D.S."/>
            <person name="Martin F."/>
            <person name="Nordberg H.P."/>
            <person name="Cantor M.N."/>
            <person name="Hua S.X."/>
        </authorList>
    </citation>
    <scope>NUCLEOTIDE SEQUENCE [LARGE SCALE GENOMIC DNA]</scope>
    <source>
        <strain evidence="1 2">MAFF 305830</strain>
    </source>
</reference>
<reference evidence="2" key="2">
    <citation type="submission" date="2015-01" db="EMBL/GenBank/DDBJ databases">
        <title>Evolutionary Origins and Diversification of the Mycorrhizal Mutualists.</title>
        <authorList>
            <consortium name="DOE Joint Genome Institute"/>
            <consortium name="Mycorrhizal Genomics Consortium"/>
            <person name="Kohler A."/>
            <person name="Kuo A."/>
            <person name="Nagy L.G."/>
            <person name="Floudas D."/>
            <person name="Copeland A."/>
            <person name="Barry K.W."/>
            <person name="Cichocki N."/>
            <person name="Veneault-Fourrey C."/>
            <person name="LaButti K."/>
            <person name="Lindquist E.A."/>
            <person name="Lipzen A."/>
            <person name="Lundell T."/>
            <person name="Morin E."/>
            <person name="Murat C."/>
            <person name="Riley R."/>
            <person name="Ohm R."/>
            <person name="Sun H."/>
            <person name="Tunlid A."/>
            <person name="Henrissat B."/>
            <person name="Grigoriev I.V."/>
            <person name="Hibbett D.S."/>
            <person name="Martin F."/>
        </authorList>
    </citation>
    <scope>NUCLEOTIDE SEQUENCE [LARGE SCALE GENOMIC DNA]</scope>
    <source>
        <strain evidence="2">MAFF 305830</strain>
    </source>
</reference>
<evidence type="ECO:0000313" key="1">
    <source>
        <dbReference type="EMBL" id="KIM20689.1"/>
    </source>
</evidence>
<dbReference type="HOGENOM" id="CLU_1595569_0_0_1"/>
<keyword evidence="2" id="KW-1185">Reference proteome</keyword>
<sequence>MLLKVNAVSIWVPGALDSLCHSPFLAFPKLHSWRVRKPFGTPREAIGLPVKRTANPTEPNSAMCTFTELESSYRLKRLGHDGSTTVVPETMSVKDGILAEGSPIYDGESRPVDGTATDGQLRTTLMLSCSFQGWTGASIDYVSLKWWGFNQDTEGGDGTHASEGCFA</sequence>
<dbReference type="EMBL" id="KN824413">
    <property type="protein sequence ID" value="KIM20689.1"/>
    <property type="molecule type" value="Genomic_DNA"/>
</dbReference>
<dbReference type="Proteomes" id="UP000054097">
    <property type="component" value="Unassembled WGS sequence"/>
</dbReference>
<protein>
    <submittedName>
        <fullName evidence="1">Uncharacterized protein</fullName>
    </submittedName>
</protein>
<gene>
    <name evidence="1" type="ORF">M408DRAFT_30147</name>
</gene>
<dbReference type="OrthoDB" id="5046242at2759"/>
<proteinExistence type="predicted"/>
<name>A0A0C3AKZ1_SERVB</name>
<accession>A0A0C3AKZ1</accession>
<organism evidence="1 2">
    <name type="scientific">Serendipita vermifera MAFF 305830</name>
    <dbReference type="NCBI Taxonomy" id="933852"/>
    <lineage>
        <taxon>Eukaryota</taxon>
        <taxon>Fungi</taxon>
        <taxon>Dikarya</taxon>
        <taxon>Basidiomycota</taxon>
        <taxon>Agaricomycotina</taxon>
        <taxon>Agaricomycetes</taxon>
        <taxon>Sebacinales</taxon>
        <taxon>Serendipitaceae</taxon>
        <taxon>Serendipita</taxon>
    </lineage>
</organism>
<dbReference type="AlphaFoldDB" id="A0A0C3AKZ1"/>